<accession>A0A1I7ULK4</accession>
<dbReference type="WBParaSite" id="Csp11.Scaffold630.g17183.t3">
    <property type="protein sequence ID" value="Csp11.Scaffold630.g17183.t3"/>
    <property type="gene ID" value="Csp11.Scaffold630.g17183"/>
</dbReference>
<dbReference type="AlphaFoldDB" id="A0A1I7ULK4"/>
<dbReference type="STRING" id="1561998.A0A1I7ULK4"/>
<keyword evidence="1" id="KW-0732">Signal</keyword>
<name>A0A1I7ULK4_9PELO</name>
<evidence type="ECO:0000313" key="3">
    <source>
        <dbReference type="WBParaSite" id="Csp11.Scaffold630.g17183.t3"/>
    </source>
</evidence>
<keyword evidence="2" id="KW-1185">Reference proteome</keyword>
<dbReference type="Proteomes" id="UP000095282">
    <property type="component" value="Unplaced"/>
</dbReference>
<organism evidence="2 3">
    <name type="scientific">Caenorhabditis tropicalis</name>
    <dbReference type="NCBI Taxonomy" id="1561998"/>
    <lineage>
        <taxon>Eukaryota</taxon>
        <taxon>Metazoa</taxon>
        <taxon>Ecdysozoa</taxon>
        <taxon>Nematoda</taxon>
        <taxon>Chromadorea</taxon>
        <taxon>Rhabditida</taxon>
        <taxon>Rhabditina</taxon>
        <taxon>Rhabditomorpha</taxon>
        <taxon>Rhabditoidea</taxon>
        <taxon>Rhabditidae</taxon>
        <taxon>Peloderinae</taxon>
        <taxon>Caenorhabditis</taxon>
    </lineage>
</organism>
<proteinExistence type="predicted"/>
<feature type="chain" id="PRO_5009309069" evidence="1">
    <location>
        <begin position="18"/>
        <end position="668"/>
    </location>
</feature>
<sequence>MMLLFVILITWIPSMNSIKNANIQISEIRHQLGNIDQQTKEQFFKWKLSNGNLSSMDLIGKVLIGKPDANLLEEYIQMDISSGIEELNELSKEWKRAIALNVSEEERRKVLDVFDRVDTSQDKNKWMVEKLPGWLKEDMDPIEKRAKKIDELFTDFFYLTDYPAWKEIMRNYLFKHDPLFEMKNDSKVVEMAENATKIFGELKPIFALLEEGMKNIEELRDGNLIDRVKQLAHKLEDTVGNMSHVGIREDEMKEYDNNESASEFLQNTSKFTRFVNRVVRQFHLMKKRWIPIMDYFDQLQIPPGSLSEAFATLQRCAQLPIELSQELDNFTFQLQPVEEAKVSESRIREFWSFLKSIRFDELYFDFKEVIKNYENNKDVKGAILDNHIFKQDPEVRRKIFFGFNQSADWFIETQTILSKTDFEKVNQAITDTLSKAKEVLECYSQFAIPNTKSLVNLPLEVWNFDPRPTRHLMESVHGFKRVHKMMVELNDWKFEKKLENFELNEEEVNAISEGIEVIEQLKNIDGLVNEMNELSGLNGTEVEEAWIKVKDALGSLNEELSEHLPILESNLSHLQSAISTVQLPSDLPIQLIVDWVNANLKGVVHSEYSKTLQRLMALDFANYSSKLDKLSNSIAKWYQNNQPANPQKEEKNEEDCLVNYSDKCRIPL</sequence>
<evidence type="ECO:0000256" key="1">
    <source>
        <dbReference type="SAM" id="SignalP"/>
    </source>
</evidence>
<feature type="signal peptide" evidence="1">
    <location>
        <begin position="1"/>
        <end position="17"/>
    </location>
</feature>
<evidence type="ECO:0000313" key="2">
    <source>
        <dbReference type="Proteomes" id="UP000095282"/>
    </source>
</evidence>
<reference evidence="3" key="1">
    <citation type="submission" date="2016-11" db="UniProtKB">
        <authorList>
            <consortium name="WormBaseParasite"/>
        </authorList>
    </citation>
    <scope>IDENTIFICATION</scope>
</reference>
<protein>
    <submittedName>
        <fullName evidence="3">WSN domain-containing protein</fullName>
    </submittedName>
</protein>